<keyword evidence="2" id="KW-1185">Reference proteome</keyword>
<gene>
    <name evidence="1" type="ORF">HPS55_06750</name>
</gene>
<evidence type="ECO:0000313" key="2">
    <source>
        <dbReference type="Proteomes" id="UP001193734"/>
    </source>
</evidence>
<organism evidence="1 2">
    <name type="scientific">Xylanibacter rodentium</name>
    <dbReference type="NCBI Taxonomy" id="2736289"/>
    <lineage>
        <taxon>Bacteria</taxon>
        <taxon>Pseudomonadati</taxon>
        <taxon>Bacteroidota</taxon>
        <taxon>Bacteroidia</taxon>
        <taxon>Bacteroidales</taxon>
        <taxon>Prevotellaceae</taxon>
        <taxon>Xylanibacter</taxon>
    </lineage>
</organism>
<name>A0ABX2AX94_9BACT</name>
<protein>
    <submittedName>
        <fullName evidence="1">Uncharacterized protein</fullName>
    </submittedName>
</protein>
<dbReference type="GeneID" id="82157463"/>
<sequence>MIYKIDFRRLFINLLPTFLRQPVIYGMLHAGAVVLGDTTYQSFTDAREEHNYKLNHNGQVCYLRAVLNDAFGGGFDILEVERRGDWLYAITENGTGILLTVGEDSNAAEVAGGQKVPLVYNEALLNATQNSFIVSVPYSIYQTNLPAVAALVDKYKLISKRAIYVANS</sequence>
<comment type="caution">
    <text evidence="1">The sequence shown here is derived from an EMBL/GenBank/DDBJ whole genome shotgun (WGS) entry which is preliminary data.</text>
</comment>
<dbReference type="EMBL" id="JABKKE010000009">
    <property type="protein sequence ID" value="NPE14027.1"/>
    <property type="molecule type" value="Genomic_DNA"/>
</dbReference>
<accession>A0ABX2AX94</accession>
<evidence type="ECO:0000313" key="1">
    <source>
        <dbReference type="EMBL" id="NPE14027.1"/>
    </source>
</evidence>
<dbReference type="RefSeq" id="WP_172324847.1">
    <property type="nucleotide sequence ID" value="NZ_CASOAP010000021.1"/>
</dbReference>
<dbReference type="Proteomes" id="UP001193734">
    <property type="component" value="Unassembled WGS sequence"/>
</dbReference>
<proteinExistence type="predicted"/>
<reference evidence="1 2" key="1">
    <citation type="submission" date="2020-05" db="EMBL/GenBank/DDBJ databases">
        <title>Distinct polysaccharide utilization as determinants for interspecies competition between intestinal Prevotella spp.</title>
        <authorList>
            <person name="Galvez E.J.C."/>
            <person name="Iljazovic A."/>
            <person name="Strowig T."/>
        </authorList>
    </citation>
    <scope>NUCLEOTIDE SEQUENCE [LARGE SCALE GENOMIC DNA]</scope>
    <source>
        <strain evidence="1 2">PROD</strain>
    </source>
</reference>